<dbReference type="InterPro" id="IPR001509">
    <property type="entry name" value="Epimerase_deHydtase"/>
</dbReference>
<keyword evidence="2" id="KW-0560">Oxidoreductase</keyword>
<evidence type="ECO:0000256" key="2">
    <source>
        <dbReference type="ARBA" id="ARBA00023002"/>
    </source>
</evidence>
<keyword evidence="3" id="KW-0520">NAD</keyword>
<reference evidence="6" key="1">
    <citation type="submission" date="2022-06" db="EMBL/GenBank/DDBJ databases">
        <title>A novel DMS-producing enzyme.</title>
        <authorList>
            <person name="Zhang Y."/>
        </authorList>
    </citation>
    <scope>NUCLEOTIDE SEQUENCE</scope>
    <source>
        <strain evidence="6">RT37</strain>
    </source>
</reference>
<dbReference type="RefSeq" id="WP_348828076.1">
    <property type="nucleotide sequence ID" value="NZ_CP098827.1"/>
</dbReference>
<accession>A0AAU7KN54</accession>
<dbReference type="InterPro" id="IPR036291">
    <property type="entry name" value="NAD(P)-bd_dom_sf"/>
</dbReference>
<sequence>MLNRLLVTGAAGGLGTALRPHLSRLAKEVRLSDMVAVDQDVTHDTRHEEIFTADLTDVDAVARLVEGCDGVIHLGGVSVERSWQQILPANIMGTYHLYEAVRRHDKPRVVFASSNHVIGFYPQHQRLDAKVPKRPDSLYGVSKGFGEDLASLYFDKFGVETLAVRIGSCFPEPADARMLATWMSVEDFMALLERAFCVPELGYTVVYGASNNAEQWWDNREAGFLGWVPRDSSEPWRAEIEARGGRLAPDDPSVRFQGGKFAGQGHPDDK</sequence>
<proteinExistence type="inferred from homology"/>
<protein>
    <submittedName>
        <fullName evidence="6">NAD(P)-dependent oxidoreductase</fullName>
    </submittedName>
</protein>
<feature type="domain" description="NAD-dependent epimerase/dehydratase" evidence="5">
    <location>
        <begin position="6"/>
        <end position="170"/>
    </location>
</feature>
<dbReference type="SUPFAM" id="SSF51735">
    <property type="entry name" value="NAD(P)-binding Rossmann-fold domains"/>
    <property type="match status" value="1"/>
</dbReference>
<feature type="compositionally biased region" description="Basic and acidic residues" evidence="4">
    <location>
        <begin position="243"/>
        <end position="253"/>
    </location>
</feature>
<dbReference type="AlphaFoldDB" id="A0AAU7KN54"/>
<dbReference type="PANTHER" id="PTHR43103:SF5">
    <property type="entry name" value="4-EPIMERASE, PUTATIVE (AFU_ORTHOLOGUE AFUA_7G00360)-RELATED"/>
    <property type="match status" value="1"/>
</dbReference>
<dbReference type="GO" id="GO:0016491">
    <property type="term" value="F:oxidoreductase activity"/>
    <property type="evidence" value="ECO:0007669"/>
    <property type="project" value="UniProtKB-KW"/>
</dbReference>
<evidence type="ECO:0000256" key="4">
    <source>
        <dbReference type="SAM" id="MobiDB-lite"/>
    </source>
</evidence>
<evidence type="ECO:0000313" key="6">
    <source>
        <dbReference type="EMBL" id="XBO72991.1"/>
    </source>
</evidence>
<gene>
    <name evidence="6" type="ORF">NFG58_09955</name>
</gene>
<feature type="region of interest" description="Disordered" evidence="4">
    <location>
        <begin position="243"/>
        <end position="270"/>
    </location>
</feature>
<organism evidence="6">
    <name type="scientific">Halomonas sp. RT37</name>
    <dbReference type="NCBI Taxonomy" id="2950872"/>
    <lineage>
        <taxon>Bacteria</taxon>
        <taxon>Pseudomonadati</taxon>
        <taxon>Pseudomonadota</taxon>
        <taxon>Gammaproteobacteria</taxon>
        <taxon>Oceanospirillales</taxon>
        <taxon>Halomonadaceae</taxon>
        <taxon>Halomonas</taxon>
    </lineage>
</organism>
<dbReference type="Gene3D" id="3.40.50.720">
    <property type="entry name" value="NAD(P)-binding Rossmann-like Domain"/>
    <property type="match status" value="1"/>
</dbReference>
<dbReference type="PANTHER" id="PTHR43103">
    <property type="entry name" value="NUCLEOSIDE-DIPHOSPHATE-SUGAR EPIMERASE"/>
    <property type="match status" value="1"/>
</dbReference>
<evidence type="ECO:0000259" key="5">
    <source>
        <dbReference type="Pfam" id="PF01370"/>
    </source>
</evidence>
<comment type="similarity">
    <text evidence="1">Belongs to the NAD(P)-dependent epimerase/dehydratase family.</text>
</comment>
<dbReference type="CDD" id="cd08946">
    <property type="entry name" value="SDR_e"/>
    <property type="match status" value="1"/>
</dbReference>
<dbReference type="EMBL" id="CP098827">
    <property type="protein sequence ID" value="XBO72991.1"/>
    <property type="molecule type" value="Genomic_DNA"/>
</dbReference>
<evidence type="ECO:0000256" key="1">
    <source>
        <dbReference type="ARBA" id="ARBA00007637"/>
    </source>
</evidence>
<name>A0AAU7KN54_9GAMM</name>
<evidence type="ECO:0000256" key="3">
    <source>
        <dbReference type="ARBA" id="ARBA00023027"/>
    </source>
</evidence>
<dbReference type="Pfam" id="PF01370">
    <property type="entry name" value="Epimerase"/>
    <property type="match status" value="1"/>
</dbReference>